<organism evidence="2">
    <name type="scientific">Tanacetum cinerariifolium</name>
    <name type="common">Dalmatian daisy</name>
    <name type="synonym">Chrysanthemum cinerariifolium</name>
    <dbReference type="NCBI Taxonomy" id="118510"/>
    <lineage>
        <taxon>Eukaryota</taxon>
        <taxon>Viridiplantae</taxon>
        <taxon>Streptophyta</taxon>
        <taxon>Embryophyta</taxon>
        <taxon>Tracheophyta</taxon>
        <taxon>Spermatophyta</taxon>
        <taxon>Magnoliopsida</taxon>
        <taxon>eudicotyledons</taxon>
        <taxon>Gunneridae</taxon>
        <taxon>Pentapetalae</taxon>
        <taxon>asterids</taxon>
        <taxon>campanulids</taxon>
        <taxon>Asterales</taxon>
        <taxon>Asteraceae</taxon>
        <taxon>Asteroideae</taxon>
        <taxon>Anthemideae</taxon>
        <taxon>Anthemidinae</taxon>
        <taxon>Tanacetum</taxon>
    </lineage>
</organism>
<protein>
    <submittedName>
        <fullName evidence="2">Reverse transcriptase domain-containing protein</fullName>
    </submittedName>
</protein>
<sequence>MVGVKRRNTVYGIAKETKAELDMYLTEEIEGYIAYFKSDNFTILGWWKKRSLVVTDIDKRTKSKQNQTKPSTNQKAWKSQKSTKVNQKSTLSKSKTEPRRSRVDPTLLNDFGMATDENGDPPVLDLRTMEELCQPTLNGRGGPIAPIAIQATSFGLKNNMIQQV</sequence>
<feature type="region of interest" description="Disordered" evidence="1">
    <location>
        <begin position="60"/>
        <end position="117"/>
    </location>
</feature>
<feature type="compositionally biased region" description="Polar residues" evidence="1">
    <location>
        <begin position="64"/>
        <end position="93"/>
    </location>
</feature>
<reference evidence="2" key="1">
    <citation type="journal article" date="2019" name="Sci. Rep.">
        <title>Draft genome of Tanacetum cinerariifolium, the natural source of mosquito coil.</title>
        <authorList>
            <person name="Yamashiro T."/>
            <person name="Shiraishi A."/>
            <person name="Satake H."/>
            <person name="Nakayama K."/>
        </authorList>
    </citation>
    <scope>NUCLEOTIDE SEQUENCE</scope>
</reference>
<keyword evidence="2" id="KW-0808">Transferase</keyword>
<keyword evidence="2" id="KW-0695">RNA-directed DNA polymerase</keyword>
<evidence type="ECO:0000256" key="1">
    <source>
        <dbReference type="SAM" id="MobiDB-lite"/>
    </source>
</evidence>
<gene>
    <name evidence="2" type="ORF">Tci_031974</name>
</gene>
<dbReference type="GO" id="GO:0003964">
    <property type="term" value="F:RNA-directed DNA polymerase activity"/>
    <property type="evidence" value="ECO:0007669"/>
    <property type="project" value="UniProtKB-KW"/>
</dbReference>
<comment type="caution">
    <text evidence="2">The sequence shown here is derived from an EMBL/GenBank/DDBJ whole genome shotgun (WGS) entry which is preliminary data.</text>
</comment>
<dbReference type="AlphaFoldDB" id="A0A6L2LE00"/>
<name>A0A6L2LE00_TANCI</name>
<accession>A0A6L2LE00</accession>
<proteinExistence type="predicted"/>
<dbReference type="EMBL" id="BKCJ010004265">
    <property type="protein sequence ID" value="GEU59996.1"/>
    <property type="molecule type" value="Genomic_DNA"/>
</dbReference>
<feature type="compositionally biased region" description="Basic and acidic residues" evidence="1">
    <location>
        <begin position="94"/>
        <end position="103"/>
    </location>
</feature>
<keyword evidence="2" id="KW-0548">Nucleotidyltransferase</keyword>
<evidence type="ECO:0000313" key="2">
    <source>
        <dbReference type="EMBL" id="GEU59996.1"/>
    </source>
</evidence>